<sequence length="226" mass="24122">MTATARPAGARAAGLTRDQIIDAAIELLDDSGDAGLTFRALALKLHTGHGAIQWHVTNKSELLVAATVATLTRALTEPVPDASPREIIRAIGLGVFTAIEAHPWLGSQLFATPWQSAMVQLWEQIGRPVEALGVPSDALFTAVSTLVNYIVGVGSQNAVNTHILAAGADRETFLNTVADRWESFDLREGSLISRLAAQLRVHGDREEFLAGIDIILAGLEATYRPA</sequence>
<evidence type="ECO:0000313" key="7">
    <source>
        <dbReference type="Proteomes" id="UP000275069"/>
    </source>
</evidence>
<dbReference type="InterPro" id="IPR004111">
    <property type="entry name" value="Repressor_TetR_C"/>
</dbReference>
<dbReference type="PANTHER" id="PTHR30055">
    <property type="entry name" value="HTH-TYPE TRANSCRIPTIONAL REGULATOR RUTR"/>
    <property type="match status" value="1"/>
</dbReference>
<gene>
    <name evidence="6" type="ORF">D7I44_03940</name>
</gene>
<feature type="domain" description="HTH tetR-type" evidence="5">
    <location>
        <begin position="14"/>
        <end position="74"/>
    </location>
</feature>
<dbReference type="Pfam" id="PF02909">
    <property type="entry name" value="TetR_C_1"/>
    <property type="match status" value="1"/>
</dbReference>
<dbReference type="GO" id="GO:0003700">
    <property type="term" value="F:DNA-binding transcription factor activity"/>
    <property type="evidence" value="ECO:0007669"/>
    <property type="project" value="TreeGrafter"/>
</dbReference>
<dbReference type="PROSITE" id="PS50977">
    <property type="entry name" value="HTH_TETR_2"/>
    <property type="match status" value="1"/>
</dbReference>
<keyword evidence="3" id="KW-0804">Transcription</keyword>
<dbReference type="InterPro" id="IPR050109">
    <property type="entry name" value="HTH-type_TetR-like_transc_reg"/>
</dbReference>
<keyword evidence="1" id="KW-0805">Transcription regulation</keyword>
<dbReference type="GO" id="GO:0045892">
    <property type="term" value="P:negative regulation of DNA-templated transcription"/>
    <property type="evidence" value="ECO:0007669"/>
    <property type="project" value="InterPro"/>
</dbReference>
<dbReference type="InterPro" id="IPR001647">
    <property type="entry name" value="HTH_TetR"/>
</dbReference>
<organism evidence="6 7">
    <name type="scientific">Gryllotalpicola protaetiae</name>
    <dbReference type="NCBI Taxonomy" id="2419771"/>
    <lineage>
        <taxon>Bacteria</taxon>
        <taxon>Bacillati</taxon>
        <taxon>Actinomycetota</taxon>
        <taxon>Actinomycetes</taxon>
        <taxon>Micrococcales</taxon>
        <taxon>Microbacteriaceae</taxon>
        <taxon>Gryllotalpicola</taxon>
    </lineage>
</organism>
<accession>A0A387BFH2</accession>
<dbReference type="Gene3D" id="1.10.10.60">
    <property type="entry name" value="Homeodomain-like"/>
    <property type="match status" value="1"/>
</dbReference>
<keyword evidence="2 4" id="KW-0238">DNA-binding</keyword>
<dbReference type="AlphaFoldDB" id="A0A387BFH2"/>
<evidence type="ECO:0000259" key="5">
    <source>
        <dbReference type="PROSITE" id="PS50977"/>
    </source>
</evidence>
<dbReference type="InterPro" id="IPR036271">
    <property type="entry name" value="Tet_transcr_reg_TetR-rel_C_sf"/>
</dbReference>
<dbReference type="PANTHER" id="PTHR30055:SF151">
    <property type="entry name" value="TRANSCRIPTIONAL REGULATORY PROTEIN"/>
    <property type="match status" value="1"/>
</dbReference>
<dbReference type="RefSeq" id="WP_120788289.1">
    <property type="nucleotide sequence ID" value="NZ_CP032624.1"/>
</dbReference>
<dbReference type="InterPro" id="IPR009057">
    <property type="entry name" value="Homeodomain-like_sf"/>
</dbReference>
<evidence type="ECO:0000313" key="6">
    <source>
        <dbReference type="EMBL" id="AYG02755.1"/>
    </source>
</evidence>
<proteinExistence type="predicted"/>
<feature type="DNA-binding region" description="H-T-H motif" evidence="4">
    <location>
        <begin position="37"/>
        <end position="56"/>
    </location>
</feature>
<dbReference type="Gene3D" id="1.10.357.10">
    <property type="entry name" value="Tetracycline Repressor, domain 2"/>
    <property type="match status" value="1"/>
</dbReference>
<evidence type="ECO:0000256" key="2">
    <source>
        <dbReference type="ARBA" id="ARBA00023125"/>
    </source>
</evidence>
<dbReference type="OrthoDB" id="4427109at2"/>
<dbReference type="EMBL" id="CP032624">
    <property type="protein sequence ID" value="AYG02755.1"/>
    <property type="molecule type" value="Genomic_DNA"/>
</dbReference>
<evidence type="ECO:0000256" key="3">
    <source>
        <dbReference type="ARBA" id="ARBA00023163"/>
    </source>
</evidence>
<dbReference type="Pfam" id="PF00440">
    <property type="entry name" value="TetR_N"/>
    <property type="match status" value="1"/>
</dbReference>
<reference evidence="6 7" key="1">
    <citation type="submission" date="2018-09" db="EMBL/GenBank/DDBJ databases">
        <title>Genome sequencing of strain 2DFW10M-5.</title>
        <authorList>
            <person name="Heo J."/>
            <person name="Kim S.-J."/>
            <person name="Kwon S.-W."/>
        </authorList>
    </citation>
    <scope>NUCLEOTIDE SEQUENCE [LARGE SCALE GENOMIC DNA]</scope>
    <source>
        <strain evidence="6 7">2DFW10M-5</strain>
    </source>
</reference>
<name>A0A387BFH2_9MICO</name>
<dbReference type="SUPFAM" id="SSF48498">
    <property type="entry name" value="Tetracyclin repressor-like, C-terminal domain"/>
    <property type="match status" value="1"/>
</dbReference>
<dbReference type="SUPFAM" id="SSF46689">
    <property type="entry name" value="Homeodomain-like"/>
    <property type="match status" value="1"/>
</dbReference>
<keyword evidence="7" id="KW-1185">Reference proteome</keyword>
<protein>
    <submittedName>
        <fullName evidence="6">TetR family transcriptional regulator</fullName>
    </submittedName>
</protein>
<evidence type="ECO:0000256" key="1">
    <source>
        <dbReference type="ARBA" id="ARBA00023015"/>
    </source>
</evidence>
<dbReference type="Proteomes" id="UP000275069">
    <property type="component" value="Chromosome"/>
</dbReference>
<evidence type="ECO:0000256" key="4">
    <source>
        <dbReference type="PROSITE-ProRule" id="PRU00335"/>
    </source>
</evidence>
<dbReference type="GO" id="GO:0000976">
    <property type="term" value="F:transcription cis-regulatory region binding"/>
    <property type="evidence" value="ECO:0007669"/>
    <property type="project" value="TreeGrafter"/>
</dbReference>
<dbReference type="KEGG" id="gry:D7I44_03940"/>